<name>A0A1X7L6L2_9BACT</name>
<organism evidence="1 2">
    <name type="scientific">Marivirga sericea</name>
    <dbReference type="NCBI Taxonomy" id="1028"/>
    <lineage>
        <taxon>Bacteria</taxon>
        <taxon>Pseudomonadati</taxon>
        <taxon>Bacteroidota</taxon>
        <taxon>Cytophagia</taxon>
        <taxon>Cytophagales</taxon>
        <taxon>Marivirgaceae</taxon>
        <taxon>Marivirga</taxon>
    </lineage>
</organism>
<proteinExistence type="predicted"/>
<dbReference type="Proteomes" id="UP000193804">
    <property type="component" value="Unassembled WGS sequence"/>
</dbReference>
<accession>A0A1X7L6L2</accession>
<gene>
    <name evidence="1" type="ORF">SAMN05661096_03560</name>
</gene>
<protein>
    <submittedName>
        <fullName evidence="1">Uncharacterized protein</fullName>
    </submittedName>
</protein>
<evidence type="ECO:0000313" key="2">
    <source>
        <dbReference type="Proteomes" id="UP000193804"/>
    </source>
</evidence>
<evidence type="ECO:0000313" key="1">
    <source>
        <dbReference type="EMBL" id="SMG49104.1"/>
    </source>
</evidence>
<reference evidence="2" key="1">
    <citation type="submission" date="2017-04" db="EMBL/GenBank/DDBJ databases">
        <authorList>
            <person name="Varghese N."/>
            <person name="Submissions S."/>
        </authorList>
    </citation>
    <scope>NUCLEOTIDE SEQUENCE [LARGE SCALE GENOMIC DNA]</scope>
    <source>
        <strain evidence="2">DSM 4125</strain>
    </source>
</reference>
<sequence length="1123" mass="128679">MLTNAQNYCLETTYSAISLPDSVLIIPNSIAIQSQSGETVSHQLSDGFLKIDKGNSSDTLYVCYNYIQRNQQIVSTAVPEYFFDSTARFREEIYTENITPKTTQEMLGLGGIEISGAFMRSVSAGAQQSAMMHSVMDLTISGDISDELRLQARMTDQQMPFEPEGNTQRLQDFDRVNVQLLHKNWGLEAGDLNIRSSDQLNFLKYNRQVQGLGVSSSRLSFDSTDANTQIVSSFARSKTGVQNIAPMEGVLGPYRVEGPQNEPFIFIIAGSEKVFLDGNQLQRGLENDYVIDYNAAEITFNANIYISKYSVIQIEFEYSDRQYNRNVTSLIHEQSIGKLDLNIGYFQQTDKPDSQIKDLSQADLDELSSLIGNSKYAEIPATDSLGFTLNKTRYAKVDTMVNAKVFQIFEFSHDPKIAHYQLSFTMVGEHNGNYRIANYASNDVVYEWVAPIDEIPQGNYEPIKRMALPQNQRVLNIGLNYQLNDESNISIEYAGSEFVSNRFNKDNSRLNGNAVSLGFQSSPKPIHFLEDTKINYFIKYEYLDSSFAPVQPFRALDFNRDWGEEESANLQAGEEHLIRLGTSISNKNQTLAYDLALRQKENSGNGFQHNVNFESSGDFRIRINAFLMEGENGDFNTDWKKALVDFKYAKFKIMPGYRFRTQRHQIHRNDQLSGSFQFFDSHQFYINREDSSKWKFSLSHEFRADKRPYEGIMTASEDAQNTQLKSTFFLGQAHKLSTNFLRRSIQQRSDSAQSEQYLQGGLNWQSSFWNDNIIQNLSFQTGTGRVLQRSYFFMEVAIGIGTHSWSDLNENGEQELNEFFEDETDYGDRNYVKVLTMGNDYQTAFINDLQYQLRWKMPVGWSKSNNLLQYLGKLSGSFNANLDTKNTFEDWKDRISPFNIRENENILSSRNLWKSNFFYNRGGKAFLESGWSESNRKQLLLDGFEGMDRSSFHFSGTFNAFNDWNLSTLYKSMQNKSFSDRVEERDYQFSSEAVIPSIMWQGNNNLRVRVSYKNENKWSPDEAIGGEVLVNSLEISNKLIQSDKGILESKISYVSVVSKLEDNQSPLAYEMFEGLRAGRNYVWNVSLRRKIIGDLNLIIQYIGRKSEEQKTIHNGSVQLTALF</sequence>
<dbReference type="AlphaFoldDB" id="A0A1X7L6L2"/>
<keyword evidence="2" id="KW-1185">Reference proteome</keyword>
<dbReference type="STRING" id="1028.SAMN05661096_03560"/>
<dbReference type="EMBL" id="FXAW01000008">
    <property type="protein sequence ID" value="SMG49104.1"/>
    <property type="molecule type" value="Genomic_DNA"/>
</dbReference>